<dbReference type="GO" id="GO:0072354">
    <property type="term" value="F:histone H3T3 kinase activity"/>
    <property type="evidence" value="ECO:0007669"/>
    <property type="project" value="TreeGrafter"/>
</dbReference>
<accession>A0AAV2TF69</accession>
<feature type="compositionally biased region" description="Basic and acidic residues" evidence="10">
    <location>
        <begin position="103"/>
        <end position="112"/>
    </location>
</feature>
<proteinExistence type="predicted"/>
<dbReference type="PANTHER" id="PTHR24419:SF18">
    <property type="entry name" value="SERINE_THREONINE-PROTEIN KINASE HASPIN"/>
    <property type="match status" value="1"/>
</dbReference>
<evidence type="ECO:0000256" key="5">
    <source>
        <dbReference type="ARBA" id="ARBA00022777"/>
    </source>
</evidence>
<evidence type="ECO:0000256" key="9">
    <source>
        <dbReference type="PROSITE-ProRule" id="PRU10141"/>
    </source>
</evidence>
<evidence type="ECO:0000256" key="4">
    <source>
        <dbReference type="ARBA" id="ARBA00022741"/>
    </source>
</evidence>
<protein>
    <recommendedName>
        <fullName evidence="1">non-specific serine/threonine protein kinase</fullName>
        <ecNumber evidence="1">2.7.11.1</ecNumber>
    </recommendedName>
</protein>
<evidence type="ECO:0000256" key="8">
    <source>
        <dbReference type="ARBA" id="ARBA00048679"/>
    </source>
</evidence>
<dbReference type="Gene3D" id="1.10.510.10">
    <property type="entry name" value="Transferase(Phosphotransferase) domain 1"/>
    <property type="match status" value="1"/>
</dbReference>
<dbReference type="Pfam" id="PF12330">
    <property type="entry name" value="Haspin_kinase"/>
    <property type="match status" value="1"/>
</dbReference>
<name>A0AAV2TF69_CALDB</name>
<evidence type="ECO:0000313" key="13">
    <source>
        <dbReference type="Proteomes" id="UP001497525"/>
    </source>
</evidence>
<dbReference type="PROSITE" id="PS00107">
    <property type="entry name" value="PROTEIN_KINASE_ATP"/>
    <property type="match status" value="1"/>
</dbReference>
<dbReference type="SMART" id="SM01331">
    <property type="entry name" value="DUF3635"/>
    <property type="match status" value="1"/>
</dbReference>
<evidence type="ECO:0000256" key="7">
    <source>
        <dbReference type="ARBA" id="ARBA00047899"/>
    </source>
</evidence>
<dbReference type="GO" id="GO:0005524">
    <property type="term" value="F:ATP binding"/>
    <property type="evidence" value="ECO:0007669"/>
    <property type="project" value="UniProtKB-UniRule"/>
</dbReference>
<comment type="catalytic activity">
    <reaction evidence="7">
        <text>L-threonyl-[protein] + ATP = O-phospho-L-threonyl-[protein] + ADP + H(+)</text>
        <dbReference type="Rhea" id="RHEA:46608"/>
        <dbReference type="Rhea" id="RHEA-COMP:11060"/>
        <dbReference type="Rhea" id="RHEA-COMP:11605"/>
        <dbReference type="ChEBI" id="CHEBI:15378"/>
        <dbReference type="ChEBI" id="CHEBI:30013"/>
        <dbReference type="ChEBI" id="CHEBI:30616"/>
        <dbReference type="ChEBI" id="CHEBI:61977"/>
        <dbReference type="ChEBI" id="CHEBI:456216"/>
        <dbReference type="EC" id="2.7.11.1"/>
    </reaction>
</comment>
<dbReference type="Proteomes" id="UP001497525">
    <property type="component" value="Unassembled WGS sequence"/>
</dbReference>
<dbReference type="InterPro" id="IPR000719">
    <property type="entry name" value="Prot_kinase_dom"/>
</dbReference>
<feature type="binding site" evidence="9">
    <location>
        <position position="399"/>
    </location>
    <ligand>
        <name>ATP</name>
        <dbReference type="ChEBI" id="CHEBI:30616"/>
    </ligand>
</feature>
<dbReference type="GO" id="GO:0000278">
    <property type="term" value="P:mitotic cell cycle"/>
    <property type="evidence" value="ECO:0007669"/>
    <property type="project" value="TreeGrafter"/>
</dbReference>
<dbReference type="EC" id="2.7.11.1" evidence="1"/>
<organism evidence="12 13">
    <name type="scientific">Calicophoron daubneyi</name>
    <name type="common">Rumen fluke</name>
    <name type="synonym">Paramphistomum daubneyi</name>
    <dbReference type="NCBI Taxonomy" id="300641"/>
    <lineage>
        <taxon>Eukaryota</taxon>
        <taxon>Metazoa</taxon>
        <taxon>Spiralia</taxon>
        <taxon>Lophotrochozoa</taxon>
        <taxon>Platyhelminthes</taxon>
        <taxon>Trematoda</taxon>
        <taxon>Digenea</taxon>
        <taxon>Plagiorchiida</taxon>
        <taxon>Pronocephalata</taxon>
        <taxon>Paramphistomoidea</taxon>
        <taxon>Paramphistomidae</taxon>
        <taxon>Calicophoron</taxon>
    </lineage>
</organism>
<dbReference type="GO" id="GO:0035556">
    <property type="term" value="P:intracellular signal transduction"/>
    <property type="evidence" value="ECO:0007669"/>
    <property type="project" value="TreeGrafter"/>
</dbReference>
<evidence type="ECO:0000256" key="2">
    <source>
        <dbReference type="ARBA" id="ARBA00022527"/>
    </source>
</evidence>
<evidence type="ECO:0000259" key="11">
    <source>
        <dbReference type="PROSITE" id="PS50011"/>
    </source>
</evidence>
<dbReference type="GO" id="GO:0005634">
    <property type="term" value="C:nucleus"/>
    <property type="evidence" value="ECO:0007669"/>
    <property type="project" value="TreeGrafter"/>
</dbReference>
<evidence type="ECO:0000256" key="6">
    <source>
        <dbReference type="ARBA" id="ARBA00022840"/>
    </source>
</evidence>
<comment type="catalytic activity">
    <reaction evidence="8">
        <text>L-seryl-[protein] + ATP = O-phospho-L-seryl-[protein] + ADP + H(+)</text>
        <dbReference type="Rhea" id="RHEA:17989"/>
        <dbReference type="Rhea" id="RHEA-COMP:9863"/>
        <dbReference type="Rhea" id="RHEA-COMP:11604"/>
        <dbReference type="ChEBI" id="CHEBI:15378"/>
        <dbReference type="ChEBI" id="CHEBI:29999"/>
        <dbReference type="ChEBI" id="CHEBI:30616"/>
        <dbReference type="ChEBI" id="CHEBI:83421"/>
        <dbReference type="ChEBI" id="CHEBI:456216"/>
        <dbReference type="EC" id="2.7.11.1"/>
    </reaction>
</comment>
<sequence>MTRITRVIMRAIALTPLTVIHFPTRPWWSLSSGSWVVHQTLTAGFCAPAMEKKRVARHTSSNQRPLPINSSNSASDLFASLDEPISVHFGSSGEPNHSGGFRLNHEKTKKASEPVQNQSFSEFMKNAPDFSSYEKFQLVVEPEGTDKPKIFSPDVKGENKLVAGVVGGQKLRTPLTNAMTSHSIVTHDNSTSPDVFCSTPEPENIPLRSRLKNVNHLGPLHEIQATPIPYRDPVAMLSAPPQLTPLDSSGLPTQDKRMIAFQRLPSVQVTRMDISTDHHIPLGDGSALPRLDESSTQINGGKKSDAFLKRLTRRFRIDNMILNQSYWELYEAGDSKATLLKICNQSGYKKFSDVFTAYRRKHLDKIGEGCFGEVFRAPLSLVSPESHAKPGPSDWAALKLLPIEGSIPFNGESQKSFDEILSEVIVAKELTALSVGFTNQTESFVQLINVHLIRGRCPSYLIREWESYDKRKKSENDHPRKFPKDQVWLVIESAFSGSALEDQIPSCPGACLSIFRQVALALAVAENELKFEHRDLHWGNILVRRAIAIEPSRNSDTSCVFCQTNSHSDPVKFRLENQEFRVPSFGMCAVIIDFTLSRLEQGGGLVYVNLAADPSLFQSKGDYQFDIYRLMRAHNHDHWDRFSPKTNVMWLHYLAVKLCTVIDTQPVLNSHKEFHADLNQVQSDLSTFSYSSASEFVRSHQLFTSLPHRSKPLR</sequence>
<dbReference type="InterPro" id="IPR024604">
    <property type="entry name" value="GSG2_C"/>
</dbReference>
<keyword evidence="2" id="KW-0723">Serine/threonine-protein kinase</keyword>
<keyword evidence="3" id="KW-0808">Transferase</keyword>
<dbReference type="EMBL" id="CAXLJL010000223">
    <property type="protein sequence ID" value="CAL5134794.1"/>
    <property type="molecule type" value="Genomic_DNA"/>
</dbReference>
<dbReference type="AlphaFoldDB" id="A0AAV2TF69"/>
<keyword evidence="5" id="KW-0418">Kinase</keyword>
<feature type="region of interest" description="Disordered" evidence="10">
    <location>
        <begin position="89"/>
        <end position="116"/>
    </location>
</feature>
<evidence type="ECO:0000256" key="1">
    <source>
        <dbReference type="ARBA" id="ARBA00012513"/>
    </source>
</evidence>
<comment type="caution">
    <text evidence="12">The sequence shown here is derived from an EMBL/GenBank/DDBJ whole genome shotgun (WGS) entry which is preliminary data.</text>
</comment>
<gene>
    <name evidence="12" type="ORF">CDAUBV1_LOCUS8756</name>
</gene>
<dbReference type="Gene3D" id="3.30.200.20">
    <property type="entry name" value="Phosphorylase Kinase, domain 1"/>
    <property type="match status" value="1"/>
</dbReference>
<dbReference type="InterPro" id="IPR017441">
    <property type="entry name" value="Protein_kinase_ATP_BS"/>
</dbReference>
<keyword evidence="6 9" id="KW-0067">ATP-binding</keyword>
<dbReference type="PROSITE" id="PS50011">
    <property type="entry name" value="PROTEIN_KINASE_DOM"/>
    <property type="match status" value="1"/>
</dbReference>
<dbReference type="SUPFAM" id="SSF56112">
    <property type="entry name" value="Protein kinase-like (PK-like)"/>
    <property type="match status" value="1"/>
</dbReference>
<dbReference type="GO" id="GO:0005737">
    <property type="term" value="C:cytoplasm"/>
    <property type="evidence" value="ECO:0007669"/>
    <property type="project" value="TreeGrafter"/>
</dbReference>
<dbReference type="InterPro" id="IPR011009">
    <property type="entry name" value="Kinase-like_dom_sf"/>
</dbReference>
<reference evidence="12" key="1">
    <citation type="submission" date="2024-06" db="EMBL/GenBank/DDBJ databases">
        <authorList>
            <person name="Liu X."/>
            <person name="Lenzi L."/>
            <person name="Haldenby T S."/>
            <person name="Uol C."/>
        </authorList>
    </citation>
    <scope>NUCLEOTIDE SEQUENCE</scope>
</reference>
<dbReference type="PANTHER" id="PTHR24419">
    <property type="entry name" value="INTERLEUKIN-1 RECEPTOR-ASSOCIATED KINASE"/>
    <property type="match status" value="1"/>
</dbReference>
<evidence type="ECO:0000313" key="12">
    <source>
        <dbReference type="EMBL" id="CAL5134794.1"/>
    </source>
</evidence>
<keyword evidence="4 9" id="KW-0547">Nucleotide-binding</keyword>
<evidence type="ECO:0000256" key="3">
    <source>
        <dbReference type="ARBA" id="ARBA00022679"/>
    </source>
</evidence>
<feature type="domain" description="Protein kinase" evidence="11">
    <location>
        <begin position="360"/>
        <end position="714"/>
    </location>
</feature>
<evidence type="ECO:0000256" key="10">
    <source>
        <dbReference type="SAM" id="MobiDB-lite"/>
    </source>
</evidence>